<dbReference type="GeneTree" id="ENSGT00940000154435"/>
<reference evidence="4" key="1">
    <citation type="submission" date="2025-08" db="UniProtKB">
        <authorList>
            <consortium name="Ensembl"/>
        </authorList>
    </citation>
    <scope>IDENTIFICATION</scope>
</reference>
<protein>
    <recommendedName>
        <fullName evidence="2">Phospholipid scramblase</fullName>
    </recommendedName>
</protein>
<dbReference type="PANTHER" id="PTHR23248:SF9">
    <property type="entry name" value="PHOSPHOLIPID SCRAMBLASE"/>
    <property type="match status" value="1"/>
</dbReference>
<keyword evidence="5" id="KW-1185">Reference proteome</keyword>
<evidence type="ECO:0000256" key="2">
    <source>
        <dbReference type="RuleBase" id="RU363116"/>
    </source>
</evidence>
<comment type="cofactor">
    <cofactor evidence="2">
        <name>Ca(2+)</name>
        <dbReference type="ChEBI" id="CHEBI:29108"/>
    </cofactor>
</comment>
<proteinExistence type="inferred from homology"/>
<evidence type="ECO:0000256" key="1">
    <source>
        <dbReference type="ARBA" id="ARBA00005350"/>
    </source>
</evidence>
<evidence type="ECO:0000313" key="5">
    <source>
        <dbReference type="Proteomes" id="UP000694380"/>
    </source>
</evidence>
<dbReference type="Proteomes" id="UP000694380">
    <property type="component" value="Unplaced"/>
</dbReference>
<feature type="compositionally biased region" description="Pro residues" evidence="3">
    <location>
        <begin position="18"/>
        <end position="30"/>
    </location>
</feature>
<sequence>FLTLSSPLFRSQVIPRLLTPPPHSPAPTHPRSPHPGIQHLPLLQSGRRAAGPAPVPTPCIRGPRCSTPPLSHHALSARVHRHPPGAGVSNADRPGSDPAESGAGGSLHRLRDRQQVRAAGRAGPADLRGQRAERLLHPQLLWVPAAPPAERGRAGGPPRAASPAPPQVRHLLVPLLPAGAGGAVPPGHHHRARGADLAPFHPQVLRPERREGDGAARAGAVLRLSLRGDVNFEVKTSDEARGVGQISKQWGGLLKEVFTDTDVFGIQFPMDLDVKMKAVLLGACFLIDYMFFERAGKTSQRSTVLSS</sequence>
<comment type="similarity">
    <text evidence="1 2">Belongs to the phospholipid scramblase family.</text>
</comment>
<organism evidence="4 5">
    <name type="scientific">Chrysemys picta bellii</name>
    <name type="common">Western painted turtle</name>
    <name type="synonym">Emys bellii</name>
    <dbReference type="NCBI Taxonomy" id="8478"/>
    <lineage>
        <taxon>Eukaryota</taxon>
        <taxon>Metazoa</taxon>
        <taxon>Chordata</taxon>
        <taxon>Craniata</taxon>
        <taxon>Vertebrata</taxon>
        <taxon>Euteleostomi</taxon>
        <taxon>Archelosauria</taxon>
        <taxon>Testudinata</taxon>
        <taxon>Testudines</taxon>
        <taxon>Cryptodira</taxon>
        <taxon>Durocryptodira</taxon>
        <taxon>Testudinoidea</taxon>
        <taxon>Emydidae</taxon>
        <taxon>Chrysemys</taxon>
    </lineage>
</organism>
<keyword evidence="2" id="KW-0449">Lipoprotein</keyword>
<keyword evidence="2" id="KW-0106">Calcium</keyword>
<feature type="region of interest" description="Disordered" evidence="3">
    <location>
        <begin position="15"/>
        <end position="129"/>
    </location>
</feature>
<evidence type="ECO:0000256" key="3">
    <source>
        <dbReference type="SAM" id="MobiDB-lite"/>
    </source>
</evidence>
<dbReference type="GO" id="GO:0017128">
    <property type="term" value="F:phospholipid scramblase activity"/>
    <property type="evidence" value="ECO:0007669"/>
    <property type="project" value="InterPro"/>
</dbReference>
<dbReference type="PANTHER" id="PTHR23248">
    <property type="entry name" value="PHOSPHOLIPID SCRAMBLASE-RELATED"/>
    <property type="match status" value="1"/>
</dbReference>
<evidence type="ECO:0000313" key="4">
    <source>
        <dbReference type="Ensembl" id="ENSCPBP00000005842.1"/>
    </source>
</evidence>
<comment type="function">
    <text evidence="2">May mediate accelerated ATP-independent bidirectional transbilayer migration of phospholipids upon binding calcium ions that results in a loss of phospholipid asymmetry in the plasma membrane.</text>
</comment>
<dbReference type="GO" id="GO:0005886">
    <property type="term" value="C:plasma membrane"/>
    <property type="evidence" value="ECO:0007669"/>
    <property type="project" value="TreeGrafter"/>
</dbReference>
<dbReference type="Ensembl" id="ENSCPBT00000007096.1">
    <property type="protein sequence ID" value="ENSCPBP00000005842.1"/>
    <property type="gene ID" value="ENSCPBG00000004670.1"/>
</dbReference>
<name>A0A8C3H7N7_CHRPI</name>
<accession>A0A8C3H7N7</accession>
<dbReference type="InterPro" id="IPR005552">
    <property type="entry name" value="Scramblase"/>
</dbReference>
<reference evidence="4" key="2">
    <citation type="submission" date="2025-09" db="UniProtKB">
        <authorList>
            <consortium name="Ensembl"/>
        </authorList>
    </citation>
    <scope>IDENTIFICATION</scope>
</reference>
<dbReference type="AlphaFoldDB" id="A0A8C3H7N7"/>
<keyword evidence="2" id="KW-0564">Palmitate</keyword>
<dbReference type="Pfam" id="PF03803">
    <property type="entry name" value="Scramblase"/>
    <property type="match status" value="1"/>
</dbReference>